<feature type="domain" description="HTH cro/C1-type" evidence="1">
    <location>
        <begin position="18"/>
        <end position="75"/>
    </location>
</feature>
<evidence type="ECO:0000313" key="3">
    <source>
        <dbReference type="Proteomes" id="UP000235162"/>
    </source>
</evidence>
<dbReference type="Pfam" id="PF13560">
    <property type="entry name" value="HTH_31"/>
    <property type="match status" value="1"/>
</dbReference>
<dbReference type="EMBL" id="PKUR01000001">
    <property type="protein sequence ID" value="PLW87648.1"/>
    <property type="molecule type" value="Genomic_DNA"/>
</dbReference>
<dbReference type="AlphaFoldDB" id="A0AAP8SPY2"/>
<keyword evidence="3" id="KW-1185">Reference proteome</keyword>
<proteinExistence type="predicted"/>
<protein>
    <submittedName>
        <fullName evidence="2">XRE family transcriptional regulator</fullName>
    </submittedName>
</protein>
<dbReference type="Gene3D" id="1.10.260.40">
    <property type="entry name" value="lambda repressor-like DNA-binding domains"/>
    <property type="match status" value="1"/>
</dbReference>
<name>A0AAP8SPY2_9GAMM</name>
<gene>
    <name evidence="2" type="ORF">C0029_03460</name>
</gene>
<evidence type="ECO:0000313" key="2">
    <source>
        <dbReference type="EMBL" id="PLW87648.1"/>
    </source>
</evidence>
<accession>A0AAP8SPY2</accession>
<dbReference type="KEGG" id="hja:BST95_14725"/>
<dbReference type="SMART" id="SM00530">
    <property type="entry name" value="HTH_XRE"/>
    <property type="match status" value="1"/>
</dbReference>
<dbReference type="Proteomes" id="UP000235162">
    <property type="component" value="Unassembled WGS sequence"/>
</dbReference>
<dbReference type="InterPro" id="IPR001387">
    <property type="entry name" value="Cro/C1-type_HTH"/>
</dbReference>
<dbReference type="Gene3D" id="3.30.450.180">
    <property type="match status" value="1"/>
</dbReference>
<comment type="caution">
    <text evidence="2">The sequence shown here is derived from an EMBL/GenBank/DDBJ whole genome shotgun (WGS) entry which is preliminary data.</text>
</comment>
<dbReference type="GO" id="GO:0003677">
    <property type="term" value="F:DNA binding"/>
    <property type="evidence" value="ECO:0007669"/>
    <property type="project" value="InterPro"/>
</dbReference>
<dbReference type="PANTHER" id="PTHR35010">
    <property type="entry name" value="BLL4672 PROTEIN-RELATED"/>
    <property type="match status" value="1"/>
</dbReference>
<organism evidence="2 3">
    <name type="scientific">Halioglobus japonicus</name>
    <dbReference type="NCBI Taxonomy" id="930805"/>
    <lineage>
        <taxon>Bacteria</taxon>
        <taxon>Pseudomonadati</taxon>
        <taxon>Pseudomonadota</taxon>
        <taxon>Gammaproteobacteria</taxon>
        <taxon>Cellvibrionales</taxon>
        <taxon>Halieaceae</taxon>
        <taxon>Halioglobus</taxon>
    </lineage>
</organism>
<dbReference type="CDD" id="cd00093">
    <property type="entry name" value="HTH_XRE"/>
    <property type="match status" value="1"/>
</dbReference>
<sequence>MSGSASYTAIELPFGRLLKFWRGVRAMNQETLASKLDSSPRHISRLENGRSLPSKALVLGIARELALGERDTNHLLIAAGFNPNVTRVDFHAPQMRWLRKAMTMTLRALDPYPATLIDGASNILMVNRGWVGLFSNAIGEASLSQVSNHFDFLFSRQGAATMKNGWEDTLSVILMSLQQAALMRGSEEDQAQLDRLMNSPNVPEDWRERGASLEPMASYRIQLEVDGVSQTFFNVSQTVGAMGPNAYVSEPNLTINTLYPEDEAVDLSVLVQGDLRHPLLAY</sequence>
<evidence type="ECO:0000259" key="1">
    <source>
        <dbReference type="PROSITE" id="PS50943"/>
    </source>
</evidence>
<dbReference type="PANTHER" id="PTHR35010:SF4">
    <property type="entry name" value="BLL5781 PROTEIN"/>
    <property type="match status" value="1"/>
</dbReference>
<dbReference type="RefSeq" id="WP_066051577.1">
    <property type="nucleotide sequence ID" value="NZ_BMYL01000001.1"/>
</dbReference>
<dbReference type="InterPro" id="IPR041413">
    <property type="entry name" value="MLTR_LBD"/>
</dbReference>
<reference evidence="2 3" key="1">
    <citation type="submission" date="2018-01" db="EMBL/GenBank/DDBJ databases">
        <title>The draft genome sequence of Halioglobus japonicus S1-36.</title>
        <authorList>
            <person name="Du Z.-J."/>
            <person name="Shi M.-J."/>
        </authorList>
    </citation>
    <scope>NUCLEOTIDE SEQUENCE [LARGE SCALE GENOMIC DNA]</scope>
    <source>
        <strain evidence="2 3">S1-36</strain>
    </source>
</reference>
<dbReference type="PROSITE" id="PS50943">
    <property type="entry name" value="HTH_CROC1"/>
    <property type="match status" value="1"/>
</dbReference>
<dbReference type="SUPFAM" id="SSF47413">
    <property type="entry name" value="lambda repressor-like DNA-binding domains"/>
    <property type="match status" value="1"/>
</dbReference>
<dbReference type="InterPro" id="IPR010982">
    <property type="entry name" value="Lambda_DNA-bd_dom_sf"/>
</dbReference>
<dbReference type="Pfam" id="PF17765">
    <property type="entry name" value="MLTR_LBD"/>
    <property type="match status" value="1"/>
</dbReference>